<comment type="function">
    <text evidence="4">Uses inorganic polyphosphate (polyP) as a donor to convert GDP to GTP or ADP to ATP.</text>
</comment>
<reference evidence="11" key="1">
    <citation type="submission" date="2015-08" db="EMBL/GenBank/DDBJ databases">
        <title>Comparative genomics of the Campylobacter concisus group.</title>
        <authorList>
            <person name="Miller W.G."/>
            <person name="Yee E."/>
            <person name="Chapman M.H."/>
            <person name="Huynh S."/>
            <person name="Bono J.L."/>
            <person name="On S.L.W."/>
            <person name="St Leger J."/>
            <person name="Foster G."/>
            <person name="Parker C.T."/>
        </authorList>
    </citation>
    <scope>NUCLEOTIDE SEQUENCE [LARGE SCALE GENOMIC DNA]</scope>
    <source>
        <strain evidence="11">ATCC 33237</strain>
    </source>
</reference>
<evidence type="ECO:0000313" key="13">
    <source>
        <dbReference type="Proteomes" id="UP000196534"/>
    </source>
</evidence>
<evidence type="ECO:0000313" key="12">
    <source>
        <dbReference type="Proteomes" id="UP000195967"/>
    </source>
</evidence>
<evidence type="ECO:0000313" key="15">
    <source>
        <dbReference type="Proteomes" id="UP000594630"/>
    </source>
</evidence>
<dbReference type="Proteomes" id="UP000594630">
    <property type="component" value="Chromosome"/>
</dbReference>
<evidence type="ECO:0000256" key="2">
    <source>
        <dbReference type="ARBA" id="ARBA00022679"/>
    </source>
</evidence>
<feature type="domain" description="Polyphosphate kinase-2-related" evidence="5">
    <location>
        <begin position="11"/>
        <end position="235"/>
    </location>
</feature>
<dbReference type="GO" id="GO:0008976">
    <property type="term" value="F:polyphosphate kinase activity"/>
    <property type="evidence" value="ECO:0007669"/>
    <property type="project" value="UniProtKB-UniRule"/>
</dbReference>
<evidence type="ECO:0000256" key="4">
    <source>
        <dbReference type="RuleBase" id="RU369062"/>
    </source>
</evidence>
<name>A0A0M5MEI8_9BACT</name>
<dbReference type="GO" id="GO:0006793">
    <property type="term" value="P:phosphorus metabolic process"/>
    <property type="evidence" value="ECO:0007669"/>
    <property type="project" value="InterPro"/>
</dbReference>
<evidence type="ECO:0000313" key="9">
    <source>
        <dbReference type="EMBL" id="QPH84744.1"/>
    </source>
</evidence>
<dbReference type="Gene3D" id="3.40.50.300">
    <property type="entry name" value="P-loop containing nucleotide triphosphate hydrolases"/>
    <property type="match status" value="1"/>
</dbReference>
<dbReference type="Proteomes" id="UP000594513">
    <property type="component" value="Chromosome"/>
</dbReference>
<reference evidence="12 13" key="3">
    <citation type="submission" date="2017-04" db="EMBL/GenBank/DDBJ databases">
        <title>Complete genome of Campylobacter concisus ATCC 33237T and draft genomes for an additional eight well characterized C. concisus strains.</title>
        <authorList>
            <person name="Cornelius A.J."/>
            <person name="Miller W.G."/>
            <person name="Lastovica A.J."/>
            <person name="On S.L."/>
            <person name="French N.P."/>
            <person name="Vandenberg O."/>
            <person name="Biggs P.J."/>
        </authorList>
    </citation>
    <scope>NUCLEOTIDE SEQUENCE [LARGE SCALE GENOMIC DNA]</scope>
    <source>
        <strain evidence="8 13">Lasto205.94</strain>
        <strain evidence="7 12">Lasto28.99</strain>
    </source>
</reference>
<dbReference type="KEGG" id="ccoc:CCON33237_1275"/>
<reference evidence="6" key="2">
    <citation type="submission" date="2016-07" db="EMBL/GenBank/DDBJ databases">
        <title>Comparative genomics of the Campylobacter concisus group.</title>
        <authorList>
            <person name="Miller W.G."/>
            <person name="Yee E."/>
            <person name="Chapman M.H."/>
            <person name="Huynh S."/>
            <person name="Bono J.L."/>
            <person name="On S.L.W."/>
            <person name="StLeger J."/>
            <person name="Foster G."/>
            <person name="Parker C.T."/>
        </authorList>
    </citation>
    <scope>NUCLEOTIDE SEQUENCE</scope>
    <source>
        <strain evidence="6">ATCC 33237</strain>
    </source>
</reference>
<dbReference type="PANTHER" id="PTHR34383:SF1">
    <property type="entry name" value="ADP-POLYPHOSPHATE PHOSPHOTRANSFERASE"/>
    <property type="match status" value="1"/>
</dbReference>
<dbReference type="Proteomes" id="UP000195967">
    <property type="component" value="Unassembled WGS sequence"/>
</dbReference>
<evidence type="ECO:0000313" key="6">
    <source>
        <dbReference type="EMBL" id="ALF47937.1"/>
    </source>
</evidence>
<protein>
    <recommendedName>
        <fullName evidence="4">ADP/GDP-polyphosphate phosphotransferase</fullName>
        <ecNumber evidence="4">2.7.4.-</ecNumber>
    </recommendedName>
    <alternativeName>
        <fullName evidence="4">Polyphosphate kinase PPK2</fullName>
    </alternativeName>
</protein>
<dbReference type="RefSeq" id="WP_021091543.1">
    <property type="nucleotide sequence ID" value="NZ_CABMKP010000009.1"/>
</dbReference>
<dbReference type="EMBL" id="NDYO01000001">
    <property type="protein sequence ID" value="OUT12679.1"/>
    <property type="molecule type" value="Genomic_DNA"/>
</dbReference>
<dbReference type="AlphaFoldDB" id="A0A0M5MEI8"/>
<dbReference type="PANTHER" id="PTHR34383">
    <property type="entry name" value="POLYPHOSPHATE:AMP PHOSPHOTRANSFERASE-RELATED"/>
    <property type="match status" value="1"/>
</dbReference>
<dbReference type="GeneID" id="28662951"/>
<gene>
    <name evidence="6" type="primary">ppk2</name>
    <name evidence="8" type="ORF">B9N61_06535</name>
    <name evidence="7" type="ORF">B9N62_00340</name>
    <name evidence="6" type="ORF">CCON33237_1275</name>
    <name evidence="9" type="ORF">CVT06_06500</name>
    <name evidence="10" type="ORF">CVT17_06295</name>
</gene>
<evidence type="ECO:0000313" key="8">
    <source>
        <dbReference type="EMBL" id="OUT17989.1"/>
    </source>
</evidence>
<evidence type="ECO:0000313" key="14">
    <source>
        <dbReference type="Proteomes" id="UP000594513"/>
    </source>
</evidence>
<dbReference type="EC" id="2.7.4.-" evidence="4"/>
<comment type="subunit">
    <text evidence="4">Homotetramer.</text>
</comment>
<organism evidence="6 11">
    <name type="scientific">Campylobacter concisus</name>
    <dbReference type="NCBI Taxonomy" id="199"/>
    <lineage>
        <taxon>Bacteria</taxon>
        <taxon>Pseudomonadati</taxon>
        <taxon>Campylobacterota</taxon>
        <taxon>Epsilonproteobacteria</taxon>
        <taxon>Campylobacterales</taxon>
        <taxon>Campylobacteraceae</taxon>
        <taxon>Campylobacter</taxon>
    </lineage>
</organism>
<accession>A0A0M5MEI8</accession>
<keyword evidence="2 4" id="KW-0808">Transferase</keyword>
<dbReference type="SUPFAM" id="SSF52540">
    <property type="entry name" value="P-loop containing nucleoside triphosphate hydrolases"/>
    <property type="match status" value="1"/>
</dbReference>
<dbReference type="PIRSF" id="PIRSF028756">
    <property type="entry name" value="PPK2_prd"/>
    <property type="match status" value="1"/>
</dbReference>
<keyword evidence="3 4" id="KW-0418">Kinase</keyword>
<evidence type="ECO:0000313" key="7">
    <source>
        <dbReference type="EMBL" id="OUT12679.1"/>
    </source>
</evidence>
<reference evidence="14 15" key="4">
    <citation type="journal article" date="2018" name="Emerg. Microbes Infect.">
        <title>Genomic analysis of oral Campylobacter concisus strains identified a potential bacterial molecular marker associated with active Crohn's disease.</title>
        <authorList>
            <person name="Liu F."/>
            <person name="Ma R."/>
            <person name="Tay C.Y.A."/>
            <person name="Octavia S."/>
            <person name="Lan R."/>
            <person name="Chung H.K.L."/>
            <person name="Riordan S.M."/>
            <person name="Grimm M.C."/>
            <person name="Leong R.W."/>
            <person name="Tanaka M.M."/>
            <person name="Connor S."/>
            <person name="Zhang L."/>
        </authorList>
    </citation>
    <scope>NUCLEOTIDE SEQUENCE [LARGE SCALE GENOMIC DNA]</scope>
    <source>
        <strain evidence="9 15">P10CDO-S2</strain>
        <strain evidence="10 14">P27CDO-S2</strain>
    </source>
</reference>
<dbReference type="Proteomes" id="UP000066049">
    <property type="component" value="Chromosome"/>
</dbReference>
<dbReference type="PATRIC" id="fig|199.248.peg.1315"/>
<dbReference type="EMBL" id="CP012541">
    <property type="protein sequence ID" value="ALF47937.1"/>
    <property type="molecule type" value="Genomic_DNA"/>
</dbReference>
<dbReference type="Pfam" id="PF03976">
    <property type="entry name" value="PPK2"/>
    <property type="match status" value="1"/>
</dbReference>
<sequence length="269" mass="31653">MSKDKKHQKSEKLGYEEELRLLQIELLKFQNYVKEKGLRVLMLMEGRDAAGKGGTIKRLTEHLNPRGCRIVALAKPSDVEKTQWYFQRYVTHLPSAGEIVIFDRSWYNRAGVEPVMGFCTQEEHKEFLREVPKFEEMIINSGIIFFKIYLSITKDEQKKRFKERQNDPLKQFKISPVDQKAQELWDQYSIAKYSMLLASHNSISPWVIVSSDNKKEARLNVFKFILSHVEYPKKINDYLEFDKNVVRDGSEEIKRIEEGLNKDKLKSID</sequence>
<proteinExistence type="inferred from homology"/>
<evidence type="ECO:0000256" key="1">
    <source>
        <dbReference type="ARBA" id="ARBA00009924"/>
    </source>
</evidence>
<dbReference type="InterPro" id="IPR022488">
    <property type="entry name" value="PPK2-related"/>
</dbReference>
<evidence type="ECO:0000313" key="11">
    <source>
        <dbReference type="Proteomes" id="UP000066049"/>
    </source>
</evidence>
<dbReference type="InterPro" id="IPR027417">
    <property type="entry name" value="P-loop_NTPase"/>
</dbReference>
<comment type="similarity">
    <text evidence="1 4">Belongs to the polyphosphate kinase 2 (PPK2) family. Class I subfamily.</text>
</comment>
<dbReference type="NCBIfam" id="TIGR03707">
    <property type="entry name" value="PPK2_P_aer"/>
    <property type="match status" value="1"/>
</dbReference>
<dbReference type="EMBL" id="NDYR01000009">
    <property type="protein sequence ID" value="OUT17989.1"/>
    <property type="molecule type" value="Genomic_DNA"/>
</dbReference>
<dbReference type="Proteomes" id="UP000196534">
    <property type="component" value="Unassembled WGS sequence"/>
</dbReference>
<evidence type="ECO:0000259" key="5">
    <source>
        <dbReference type="Pfam" id="PF03976"/>
    </source>
</evidence>
<dbReference type="EMBL" id="CP049274">
    <property type="protein sequence ID" value="QPH84744.1"/>
    <property type="molecule type" value="Genomic_DNA"/>
</dbReference>
<reference evidence="9" key="5">
    <citation type="submission" date="2020-02" db="EMBL/GenBank/DDBJ databases">
        <title>Analysis of Completed Campylobacter concisus Genomes Identified Genomospecies Features, Novel plasmids and Their Association with Severe Ulcerative Colitis.</title>
        <authorList>
            <person name="Zhang L."/>
        </authorList>
    </citation>
    <scope>NUCLEOTIDE SEQUENCE</scope>
    <source>
        <strain evidence="9">P10CDO-S2</strain>
        <strain evidence="10">P27CDO-S2</strain>
    </source>
</reference>
<dbReference type="InterPro" id="IPR022486">
    <property type="entry name" value="PPK2_PA0141"/>
</dbReference>
<evidence type="ECO:0000313" key="10">
    <source>
        <dbReference type="EMBL" id="QPH86591.1"/>
    </source>
</evidence>
<dbReference type="InterPro" id="IPR016898">
    <property type="entry name" value="Polyphosphate_phosphotransfera"/>
</dbReference>
<evidence type="ECO:0000256" key="3">
    <source>
        <dbReference type="ARBA" id="ARBA00022777"/>
    </source>
</evidence>
<dbReference type="EMBL" id="CP049272">
    <property type="protein sequence ID" value="QPH86591.1"/>
    <property type="molecule type" value="Genomic_DNA"/>
</dbReference>